<dbReference type="InterPro" id="IPR036397">
    <property type="entry name" value="RNaseH_sf"/>
</dbReference>
<dbReference type="Gene3D" id="3.30.420.10">
    <property type="entry name" value="Ribonuclease H-like superfamily/Ribonuclease H"/>
    <property type="match status" value="1"/>
</dbReference>
<dbReference type="GO" id="GO:0003676">
    <property type="term" value="F:nucleic acid binding"/>
    <property type="evidence" value="ECO:0007669"/>
    <property type="project" value="InterPro"/>
</dbReference>
<keyword evidence="2" id="KW-1185">Reference proteome</keyword>
<dbReference type="PANTHER" id="PTHR46060">
    <property type="entry name" value="MARINER MOS1 TRANSPOSASE-LIKE PROTEIN"/>
    <property type="match status" value="1"/>
</dbReference>
<dbReference type="PANTHER" id="PTHR46060:SF1">
    <property type="entry name" value="MARINER MOS1 TRANSPOSASE-LIKE PROTEIN"/>
    <property type="match status" value="1"/>
</dbReference>
<feature type="non-terminal residue" evidence="1">
    <location>
        <position position="385"/>
    </location>
</feature>
<evidence type="ECO:0000313" key="2">
    <source>
        <dbReference type="Proteomes" id="UP000667349"/>
    </source>
</evidence>
<comment type="caution">
    <text evidence="1">The sequence shown here is derived from an EMBL/GenBank/DDBJ whole genome shotgun (WGS) entry which is preliminary data.</text>
</comment>
<feature type="non-terminal residue" evidence="1">
    <location>
        <position position="1"/>
    </location>
</feature>
<dbReference type="InterPro" id="IPR052709">
    <property type="entry name" value="Transposase-MT_Hybrid"/>
</dbReference>
<dbReference type="AlphaFoldDB" id="A0A836JCS9"/>
<keyword evidence="1" id="KW-0489">Methyltransferase</keyword>
<dbReference type="EMBL" id="JAANHZ010000105">
    <property type="protein sequence ID" value="KAG5315907.1"/>
    <property type="molecule type" value="Genomic_DNA"/>
</dbReference>
<dbReference type="Proteomes" id="UP000667349">
    <property type="component" value="Unassembled WGS sequence"/>
</dbReference>
<organism evidence="1 2">
    <name type="scientific">Acromyrmex insinuator</name>
    <dbReference type="NCBI Taxonomy" id="230686"/>
    <lineage>
        <taxon>Eukaryota</taxon>
        <taxon>Metazoa</taxon>
        <taxon>Ecdysozoa</taxon>
        <taxon>Arthropoda</taxon>
        <taxon>Hexapoda</taxon>
        <taxon>Insecta</taxon>
        <taxon>Pterygota</taxon>
        <taxon>Neoptera</taxon>
        <taxon>Endopterygota</taxon>
        <taxon>Hymenoptera</taxon>
        <taxon>Apocrita</taxon>
        <taxon>Aculeata</taxon>
        <taxon>Formicoidea</taxon>
        <taxon>Formicidae</taxon>
        <taxon>Myrmicinae</taxon>
        <taxon>Acromyrmex</taxon>
    </lineage>
</organism>
<protein>
    <submittedName>
        <fullName evidence="1">SETMR methyltransferase</fullName>
    </submittedName>
</protein>
<name>A0A836JCS9_9HYME</name>
<reference evidence="1" key="1">
    <citation type="submission" date="2020-02" db="EMBL/GenBank/DDBJ databases">
        <title>Relaxed selection underlies rapid genomic changes in the transitions from sociality to social parasitism in ants.</title>
        <authorList>
            <person name="Bi X."/>
        </authorList>
    </citation>
    <scope>NUCLEOTIDE SEQUENCE</scope>
    <source>
        <strain evidence="1">BGI-DK2013a</strain>
        <tissue evidence="1">Whole body</tissue>
    </source>
</reference>
<dbReference type="GO" id="GO:0008168">
    <property type="term" value="F:methyltransferase activity"/>
    <property type="evidence" value="ECO:0007669"/>
    <property type="project" value="UniProtKB-KW"/>
</dbReference>
<gene>
    <name evidence="1" type="primary">Setmar_28</name>
    <name evidence="1" type="ORF">G6Z75_0013145</name>
</gene>
<accession>A0A836JCS9</accession>
<proteinExistence type="predicted"/>
<keyword evidence="1" id="KW-0808">Transferase</keyword>
<evidence type="ECO:0000313" key="1">
    <source>
        <dbReference type="EMBL" id="KAG5315907.1"/>
    </source>
</evidence>
<sequence>MEVRLKQRAVIEFLVAEGCEPKEIHARLKNVYGDETIDITNVRRWVVNAKKVNSGSLKISDLSRSGRPKTAVTDVYVQKIDDLIHENRRITQHKIARIVGISKERVNHIISNELKYRKICARWVPRMLTDEMKKKRLDMCKKILTTFMLGVGIKSPNFSLTGWTNGYIGYINVLMSMATMSRNNHGMFLNKDFSTYCNFLVQKTNTHRYLHAESHHHPKSIIKIINKHANKRNDIKGTDRIGRILNKHNIRTIFKPPKKIGQILRNPKDQRLPLNFAGIYKKVLYHHDNAPSHTSLKVMVKLDQLRFELVAHPPYSPDLAPSDYYLFPKLKRWLRGKRFTSNEEVIAETEAYFEGLNVSYYRKGIEMLENRYTKCIAFEGNYVEE</sequence>
<dbReference type="GO" id="GO:0032259">
    <property type="term" value="P:methylation"/>
    <property type="evidence" value="ECO:0007669"/>
    <property type="project" value="UniProtKB-KW"/>
</dbReference>